<dbReference type="EMBL" id="BMVW01000009">
    <property type="protein sequence ID" value="GGZ20976.1"/>
    <property type="molecule type" value="Genomic_DNA"/>
</dbReference>
<evidence type="ECO:0000259" key="1">
    <source>
        <dbReference type="SMART" id="SM01012"/>
    </source>
</evidence>
<organism evidence="2 3">
    <name type="scientific">Streptomyces poonensis</name>
    <dbReference type="NCBI Taxonomy" id="68255"/>
    <lineage>
        <taxon>Bacteria</taxon>
        <taxon>Bacillati</taxon>
        <taxon>Actinomycetota</taxon>
        <taxon>Actinomycetes</taxon>
        <taxon>Kitasatosporales</taxon>
        <taxon>Streptomycetaceae</taxon>
        <taxon>Streptomyces</taxon>
    </lineage>
</organism>
<dbReference type="Gene3D" id="1.10.10.10">
    <property type="entry name" value="Winged helix-like DNA-binding domain superfamily/Winged helix DNA-binding domain"/>
    <property type="match status" value="1"/>
</dbReference>
<protein>
    <submittedName>
        <fullName evidence="2">GAF domain-containing protein</fullName>
    </submittedName>
</protein>
<dbReference type="Pfam" id="PF03861">
    <property type="entry name" value="ANTAR"/>
    <property type="match status" value="1"/>
</dbReference>
<name>A0A918UMD1_9ACTN</name>
<feature type="domain" description="ANTAR" evidence="1">
    <location>
        <begin position="162"/>
        <end position="227"/>
    </location>
</feature>
<gene>
    <name evidence="2" type="ORF">GCM10010365_46660</name>
</gene>
<dbReference type="SUPFAM" id="SSF55781">
    <property type="entry name" value="GAF domain-like"/>
    <property type="match status" value="1"/>
</dbReference>
<reference evidence="2" key="2">
    <citation type="submission" date="2020-09" db="EMBL/GenBank/DDBJ databases">
        <authorList>
            <person name="Sun Q."/>
            <person name="Ohkuma M."/>
        </authorList>
    </citation>
    <scope>NUCLEOTIDE SEQUENCE</scope>
    <source>
        <strain evidence="2">JCM 4815</strain>
    </source>
</reference>
<evidence type="ECO:0000313" key="2">
    <source>
        <dbReference type="EMBL" id="GGZ20976.1"/>
    </source>
</evidence>
<dbReference type="GO" id="GO:0003723">
    <property type="term" value="F:RNA binding"/>
    <property type="evidence" value="ECO:0007669"/>
    <property type="project" value="InterPro"/>
</dbReference>
<dbReference type="Proteomes" id="UP000622166">
    <property type="component" value="Unassembled WGS sequence"/>
</dbReference>
<comment type="caution">
    <text evidence="2">The sequence shown here is derived from an EMBL/GenBank/DDBJ whole genome shotgun (WGS) entry which is preliminary data.</text>
</comment>
<keyword evidence="3" id="KW-1185">Reference proteome</keyword>
<sequence length="244" mass="25640">MTGPRPKAAQLADHLLRHHHGPGSLATICRAALQTPCSVGLALAADAALARRISLCGDGPLADAGETLQINLGEGPCVQALQQRATVLADDLADPGVVRLFPLFAHQARARGIRAVLALPAPPRSRAPERGGLVLCLYRDRPGPLPLADRHTAADHLGAALLLLQAACTAEGRPPPVRLPEPQALLHQAVGVICYHHAVSVDQALDLLRSHAFSHGMDLGDLARAVVRDDLRLPGETGTEPTQP</sequence>
<dbReference type="RefSeq" id="WP_189862089.1">
    <property type="nucleotide sequence ID" value="NZ_BMVW01000009.1"/>
</dbReference>
<proteinExistence type="predicted"/>
<dbReference type="InterPro" id="IPR005561">
    <property type="entry name" value="ANTAR"/>
</dbReference>
<dbReference type="AlphaFoldDB" id="A0A918UMD1"/>
<dbReference type="SMART" id="SM01012">
    <property type="entry name" value="ANTAR"/>
    <property type="match status" value="1"/>
</dbReference>
<dbReference type="InterPro" id="IPR036388">
    <property type="entry name" value="WH-like_DNA-bd_sf"/>
</dbReference>
<accession>A0A918UMD1</accession>
<evidence type="ECO:0000313" key="3">
    <source>
        <dbReference type="Proteomes" id="UP000622166"/>
    </source>
</evidence>
<reference evidence="2" key="1">
    <citation type="journal article" date="2014" name="Int. J. Syst. Evol. Microbiol.">
        <title>Complete genome sequence of Corynebacterium casei LMG S-19264T (=DSM 44701T), isolated from a smear-ripened cheese.</title>
        <authorList>
            <consortium name="US DOE Joint Genome Institute (JGI-PGF)"/>
            <person name="Walter F."/>
            <person name="Albersmeier A."/>
            <person name="Kalinowski J."/>
            <person name="Ruckert C."/>
        </authorList>
    </citation>
    <scope>NUCLEOTIDE SEQUENCE</scope>
    <source>
        <strain evidence="2">JCM 4815</strain>
    </source>
</reference>